<dbReference type="Proteomes" id="UP000294802">
    <property type="component" value="Unassembled WGS sequence"/>
</dbReference>
<evidence type="ECO:0000313" key="2">
    <source>
        <dbReference type="Proteomes" id="UP000294802"/>
    </source>
</evidence>
<sequence length="226" mass="26944">MKIDIFNNHDGINKHAFLNWRFTFKDRPSLFDTMSEAYYESTNILVNECINDNSDKKADSLIFPILFSLNHYIELRLKSIIAYFYLLESDNDHISNIKNNPFSSHNISELMSIVVKLLNHTNLYKIEKDLKRFKQTNSYISQLNEYQIFKISPHMDFSRYPMNKSEKTYFYAETYENVTISLTNLKEIFSLVADELNGLYYQLEYIHELKKESDAIELEIMNQYQE</sequence>
<protein>
    <recommendedName>
        <fullName evidence="3">Cthe-2314-like HEPN domain-containing protein</fullName>
    </recommendedName>
</protein>
<keyword evidence="2" id="KW-1185">Reference proteome</keyword>
<name>A0A4V3BEW1_9STAP</name>
<dbReference type="RefSeq" id="WP_133444028.1">
    <property type="nucleotide sequence ID" value="NZ_SCWB01000011.1"/>
</dbReference>
<evidence type="ECO:0000313" key="1">
    <source>
        <dbReference type="EMBL" id="TDM10447.1"/>
    </source>
</evidence>
<dbReference type="OrthoDB" id="7063737at2"/>
<reference evidence="1 2" key="1">
    <citation type="submission" date="2019-01" db="EMBL/GenBank/DDBJ databases">
        <title>Draft genome sequences of the type strains of six Macrococcus species.</title>
        <authorList>
            <person name="Mazhar S."/>
            <person name="Altermann E."/>
            <person name="Hill C."/>
            <person name="Mcauliffe O."/>
        </authorList>
    </citation>
    <scope>NUCLEOTIDE SEQUENCE [LARGE SCALE GENOMIC DNA]</scope>
    <source>
        <strain evidence="1 2">CCM4815</strain>
    </source>
</reference>
<evidence type="ECO:0008006" key="3">
    <source>
        <dbReference type="Google" id="ProtNLM"/>
    </source>
</evidence>
<gene>
    <name evidence="1" type="ORF">ERX29_07190</name>
</gene>
<dbReference type="AlphaFoldDB" id="A0A4V3BEW1"/>
<organism evidence="1 2">
    <name type="scientific">Macrococcus lamae</name>
    <dbReference type="NCBI Taxonomy" id="198484"/>
    <lineage>
        <taxon>Bacteria</taxon>
        <taxon>Bacillati</taxon>
        <taxon>Bacillota</taxon>
        <taxon>Bacilli</taxon>
        <taxon>Bacillales</taxon>
        <taxon>Staphylococcaceae</taxon>
        <taxon>Macrococcus</taxon>
    </lineage>
</organism>
<proteinExistence type="predicted"/>
<accession>A0A4V3BEW1</accession>
<dbReference type="EMBL" id="SCWB01000011">
    <property type="protein sequence ID" value="TDM10447.1"/>
    <property type="molecule type" value="Genomic_DNA"/>
</dbReference>
<comment type="caution">
    <text evidence="1">The sequence shown here is derived from an EMBL/GenBank/DDBJ whole genome shotgun (WGS) entry which is preliminary data.</text>
</comment>